<evidence type="ECO:0000313" key="3">
    <source>
        <dbReference type="EnsemblPlants" id="AET6Gv20378000.3"/>
    </source>
</evidence>
<reference evidence="3" key="5">
    <citation type="journal article" date="2021" name="G3 (Bethesda)">
        <title>Aegilops tauschii genome assembly Aet v5.0 features greater sequence contiguity and improved annotation.</title>
        <authorList>
            <person name="Wang L."/>
            <person name="Zhu T."/>
            <person name="Rodriguez J.C."/>
            <person name="Deal K.R."/>
            <person name="Dubcovsky J."/>
            <person name="McGuire P.E."/>
            <person name="Lux T."/>
            <person name="Spannagl M."/>
            <person name="Mayer K.F.X."/>
            <person name="Baldrich P."/>
            <person name="Meyers B.C."/>
            <person name="Huo N."/>
            <person name="Gu Y.Q."/>
            <person name="Zhou H."/>
            <person name="Devos K.M."/>
            <person name="Bennetzen J.L."/>
            <person name="Unver T."/>
            <person name="Budak H."/>
            <person name="Gulick P.J."/>
            <person name="Galiba G."/>
            <person name="Kalapos B."/>
            <person name="Nelson D.R."/>
            <person name="Li P."/>
            <person name="You F.M."/>
            <person name="Luo M.C."/>
            <person name="Dvorak J."/>
        </authorList>
    </citation>
    <scope>NUCLEOTIDE SEQUENCE [LARGE SCALE GENOMIC DNA]</scope>
    <source>
        <strain evidence="3">cv. AL8/78</strain>
    </source>
</reference>
<dbReference type="AlphaFoldDB" id="A0A453NHK4"/>
<keyword evidence="1" id="KW-0472">Membrane</keyword>
<keyword evidence="4" id="KW-1185">Reference proteome</keyword>
<evidence type="ECO:0000256" key="1">
    <source>
        <dbReference type="SAM" id="Phobius"/>
    </source>
</evidence>
<feature type="transmembrane region" description="Helical" evidence="1">
    <location>
        <begin position="91"/>
        <end position="110"/>
    </location>
</feature>
<keyword evidence="1" id="KW-1133">Transmembrane helix</keyword>
<reference evidence="4" key="2">
    <citation type="journal article" date="2017" name="Nat. Plants">
        <title>The Aegilops tauschii genome reveals multiple impacts of transposons.</title>
        <authorList>
            <person name="Zhao G."/>
            <person name="Zou C."/>
            <person name="Li K."/>
            <person name="Wang K."/>
            <person name="Li T."/>
            <person name="Gao L."/>
            <person name="Zhang X."/>
            <person name="Wang H."/>
            <person name="Yang Z."/>
            <person name="Liu X."/>
            <person name="Jiang W."/>
            <person name="Mao L."/>
            <person name="Kong X."/>
            <person name="Jiao Y."/>
            <person name="Jia J."/>
        </authorList>
    </citation>
    <scope>NUCLEOTIDE SEQUENCE [LARGE SCALE GENOMIC DNA]</scope>
    <source>
        <strain evidence="4">cv. AL8/78</strain>
    </source>
</reference>
<reference evidence="4" key="1">
    <citation type="journal article" date="2014" name="Science">
        <title>Ancient hybridizations among the ancestral genomes of bread wheat.</title>
        <authorList>
            <consortium name="International Wheat Genome Sequencing Consortium,"/>
            <person name="Marcussen T."/>
            <person name="Sandve S.R."/>
            <person name="Heier L."/>
            <person name="Spannagl M."/>
            <person name="Pfeifer M."/>
            <person name="Jakobsen K.S."/>
            <person name="Wulff B.B."/>
            <person name="Steuernagel B."/>
            <person name="Mayer K.F."/>
            <person name="Olsen O.A."/>
        </authorList>
    </citation>
    <scope>NUCLEOTIDE SEQUENCE [LARGE SCALE GENOMIC DNA]</scope>
    <source>
        <strain evidence="4">cv. AL8/78</strain>
    </source>
</reference>
<evidence type="ECO:0000259" key="2">
    <source>
        <dbReference type="Pfam" id="PF01370"/>
    </source>
</evidence>
<dbReference type="Gramene" id="AET6Gv20378000.3">
    <property type="protein sequence ID" value="AET6Gv20378000.3"/>
    <property type="gene ID" value="AET6Gv20378000"/>
</dbReference>
<feature type="transmembrane region" description="Helical" evidence="1">
    <location>
        <begin position="117"/>
        <end position="138"/>
    </location>
</feature>
<feature type="transmembrane region" description="Helical" evidence="1">
    <location>
        <begin position="50"/>
        <end position="71"/>
    </location>
</feature>
<dbReference type="InterPro" id="IPR036291">
    <property type="entry name" value="NAD(P)-bd_dom_sf"/>
</dbReference>
<protein>
    <recommendedName>
        <fullName evidence="2">NAD-dependent epimerase/dehydratase domain-containing protein</fullName>
    </recommendedName>
</protein>
<sequence length="188" mass="20315">FFTISPTALGVHSTRCSLLGERFTRLRLSRRRLGLPVPVRASRFSHDHRAALVFTVIAARFLFSAVSAGSLCRVVRDQPAAPAHKSCPRSLPILCAKIWFLPIPPHLFSINSSVGSGVAMAVVVCVTGAGGFIGSWIVKLLLARGYAVRGTSRRAGTVPLSLSLSLSLARCVSLSPRILRLTSSWLRR</sequence>
<dbReference type="Gene3D" id="3.40.50.720">
    <property type="entry name" value="NAD(P)-binding Rossmann-like Domain"/>
    <property type="match status" value="1"/>
</dbReference>
<evidence type="ECO:0000313" key="4">
    <source>
        <dbReference type="Proteomes" id="UP000015105"/>
    </source>
</evidence>
<dbReference type="Pfam" id="PF01370">
    <property type="entry name" value="Epimerase"/>
    <property type="match status" value="1"/>
</dbReference>
<proteinExistence type="predicted"/>
<dbReference type="EnsemblPlants" id="AET6Gv20378000.3">
    <property type="protein sequence ID" value="AET6Gv20378000.3"/>
    <property type="gene ID" value="AET6Gv20378000"/>
</dbReference>
<dbReference type="SUPFAM" id="SSF51735">
    <property type="entry name" value="NAD(P)-binding Rossmann-fold domains"/>
    <property type="match status" value="1"/>
</dbReference>
<keyword evidence="1" id="KW-0812">Transmembrane</keyword>
<accession>A0A453NHK4</accession>
<organism evidence="3 4">
    <name type="scientific">Aegilops tauschii subsp. strangulata</name>
    <name type="common">Goatgrass</name>
    <dbReference type="NCBI Taxonomy" id="200361"/>
    <lineage>
        <taxon>Eukaryota</taxon>
        <taxon>Viridiplantae</taxon>
        <taxon>Streptophyta</taxon>
        <taxon>Embryophyta</taxon>
        <taxon>Tracheophyta</taxon>
        <taxon>Spermatophyta</taxon>
        <taxon>Magnoliopsida</taxon>
        <taxon>Liliopsida</taxon>
        <taxon>Poales</taxon>
        <taxon>Poaceae</taxon>
        <taxon>BOP clade</taxon>
        <taxon>Pooideae</taxon>
        <taxon>Triticodae</taxon>
        <taxon>Triticeae</taxon>
        <taxon>Triticinae</taxon>
        <taxon>Aegilops</taxon>
    </lineage>
</organism>
<reference evidence="3" key="4">
    <citation type="submission" date="2019-03" db="UniProtKB">
        <authorList>
            <consortium name="EnsemblPlants"/>
        </authorList>
    </citation>
    <scope>IDENTIFICATION</scope>
</reference>
<feature type="domain" description="NAD-dependent epimerase/dehydratase" evidence="2">
    <location>
        <begin position="124"/>
        <end position="160"/>
    </location>
</feature>
<reference evidence="3" key="3">
    <citation type="journal article" date="2017" name="Nature">
        <title>Genome sequence of the progenitor of the wheat D genome Aegilops tauschii.</title>
        <authorList>
            <person name="Luo M.C."/>
            <person name="Gu Y.Q."/>
            <person name="Puiu D."/>
            <person name="Wang H."/>
            <person name="Twardziok S.O."/>
            <person name="Deal K.R."/>
            <person name="Huo N."/>
            <person name="Zhu T."/>
            <person name="Wang L."/>
            <person name="Wang Y."/>
            <person name="McGuire P.E."/>
            <person name="Liu S."/>
            <person name="Long H."/>
            <person name="Ramasamy R.K."/>
            <person name="Rodriguez J.C."/>
            <person name="Van S.L."/>
            <person name="Yuan L."/>
            <person name="Wang Z."/>
            <person name="Xia Z."/>
            <person name="Xiao L."/>
            <person name="Anderson O.D."/>
            <person name="Ouyang S."/>
            <person name="Liang Y."/>
            <person name="Zimin A.V."/>
            <person name="Pertea G."/>
            <person name="Qi P."/>
            <person name="Bennetzen J.L."/>
            <person name="Dai X."/>
            <person name="Dawson M.W."/>
            <person name="Muller H.G."/>
            <person name="Kugler K."/>
            <person name="Rivarola-Duarte L."/>
            <person name="Spannagl M."/>
            <person name="Mayer K.F.X."/>
            <person name="Lu F.H."/>
            <person name="Bevan M.W."/>
            <person name="Leroy P."/>
            <person name="Li P."/>
            <person name="You F.M."/>
            <person name="Sun Q."/>
            <person name="Liu Z."/>
            <person name="Lyons E."/>
            <person name="Wicker T."/>
            <person name="Salzberg S.L."/>
            <person name="Devos K.M."/>
            <person name="Dvorak J."/>
        </authorList>
    </citation>
    <scope>NUCLEOTIDE SEQUENCE [LARGE SCALE GENOMIC DNA]</scope>
    <source>
        <strain evidence="3">cv. AL8/78</strain>
    </source>
</reference>
<dbReference type="Proteomes" id="UP000015105">
    <property type="component" value="Chromosome 6D"/>
</dbReference>
<dbReference type="InterPro" id="IPR001509">
    <property type="entry name" value="Epimerase_deHydtase"/>
</dbReference>
<name>A0A453NHK4_AEGTS</name>